<feature type="domain" description="Protein kinase" evidence="3">
    <location>
        <begin position="1"/>
        <end position="104"/>
    </location>
</feature>
<comment type="caution">
    <text evidence="4">The sequence shown here is derived from an EMBL/GenBank/DDBJ whole genome shotgun (WGS) entry which is preliminary data.</text>
</comment>
<evidence type="ECO:0000256" key="1">
    <source>
        <dbReference type="ARBA" id="ARBA00022741"/>
    </source>
</evidence>
<accession>A0A830BJB6</accession>
<evidence type="ECO:0000259" key="3">
    <source>
        <dbReference type="PROSITE" id="PS50011"/>
    </source>
</evidence>
<dbReference type="Proteomes" id="UP000653305">
    <property type="component" value="Unassembled WGS sequence"/>
</dbReference>
<feature type="non-terminal residue" evidence="4">
    <location>
        <position position="1"/>
    </location>
</feature>
<keyword evidence="1" id="KW-0547">Nucleotide-binding</keyword>
<keyword evidence="4" id="KW-0418">Kinase</keyword>
<evidence type="ECO:0000256" key="2">
    <source>
        <dbReference type="ARBA" id="ARBA00022840"/>
    </source>
</evidence>
<dbReference type="PANTHER" id="PTHR27005">
    <property type="entry name" value="WALL-ASSOCIATED RECEPTOR KINASE-LIKE 21"/>
    <property type="match status" value="1"/>
</dbReference>
<sequence>PGYFRTSQLTEKSDVYSFGVVLAELLTGKRPIDMERAQEKHNLTTYFIMSMKENKLFQILEPRVMREGSLEQLQAMAELIKRCMFMNSEDRPTMKEVAMELEGLRKFSKNHHHQQAYGLHESK</sequence>
<keyword evidence="4" id="KW-0675">Receptor</keyword>
<dbReference type="PANTHER" id="PTHR27005:SF283">
    <property type="entry name" value="OS02G0633066 PROTEIN"/>
    <property type="match status" value="1"/>
</dbReference>
<dbReference type="OrthoDB" id="4062651at2759"/>
<organism evidence="4 5">
    <name type="scientific">Phtheirospermum japonicum</name>
    <dbReference type="NCBI Taxonomy" id="374723"/>
    <lineage>
        <taxon>Eukaryota</taxon>
        <taxon>Viridiplantae</taxon>
        <taxon>Streptophyta</taxon>
        <taxon>Embryophyta</taxon>
        <taxon>Tracheophyta</taxon>
        <taxon>Spermatophyta</taxon>
        <taxon>Magnoliopsida</taxon>
        <taxon>eudicotyledons</taxon>
        <taxon>Gunneridae</taxon>
        <taxon>Pentapetalae</taxon>
        <taxon>asterids</taxon>
        <taxon>lamiids</taxon>
        <taxon>Lamiales</taxon>
        <taxon>Orobanchaceae</taxon>
        <taxon>Orobanchaceae incertae sedis</taxon>
        <taxon>Phtheirospermum</taxon>
    </lineage>
</organism>
<dbReference type="InterPro" id="IPR045274">
    <property type="entry name" value="WAK-like"/>
</dbReference>
<dbReference type="Gene3D" id="1.10.510.10">
    <property type="entry name" value="Transferase(Phosphotransferase) domain 1"/>
    <property type="match status" value="1"/>
</dbReference>
<dbReference type="GO" id="GO:0007166">
    <property type="term" value="P:cell surface receptor signaling pathway"/>
    <property type="evidence" value="ECO:0007669"/>
    <property type="project" value="InterPro"/>
</dbReference>
<dbReference type="InterPro" id="IPR000719">
    <property type="entry name" value="Prot_kinase_dom"/>
</dbReference>
<gene>
    <name evidence="4" type="ORF">PHJA_000695600</name>
</gene>
<dbReference type="GO" id="GO:0005886">
    <property type="term" value="C:plasma membrane"/>
    <property type="evidence" value="ECO:0007669"/>
    <property type="project" value="TreeGrafter"/>
</dbReference>
<dbReference type="GO" id="GO:0005524">
    <property type="term" value="F:ATP binding"/>
    <property type="evidence" value="ECO:0007669"/>
    <property type="project" value="UniProtKB-KW"/>
</dbReference>
<name>A0A830BJB6_9LAMI</name>
<dbReference type="PROSITE" id="PS50011">
    <property type="entry name" value="PROTEIN_KINASE_DOM"/>
    <property type="match status" value="1"/>
</dbReference>
<proteinExistence type="predicted"/>
<protein>
    <submittedName>
        <fullName evidence="4">Wall-associated receptor kinase-like 10</fullName>
    </submittedName>
</protein>
<dbReference type="Pfam" id="PF07714">
    <property type="entry name" value="PK_Tyr_Ser-Thr"/>
    <property type="match status" value="1"/>
</dbReference>
<dbReference type="InterPro" id="IPR001245">
    <property type="entry name" value="Ser-Thr/Tyr_kinase_cat_dom"/>
</dbReference>
<reference evidence="4" key="1">
    <citation type="submission" date="2020-07" db="EMBL/GenBank/DDBJ databases">
        <title>Ethylene signaling mediates host invasion by parasitic plants.</title>
        <authorList>
            <person name="Yoshida S."/>
        </authorList>
    </citation>
    <scope>NUCLEOTIDE SEQUENCE</scope>
    <source>
        <strain evidence="4">Okayama</strain>
    </source>
</reference>
<dbReference type="EMBL" id="BMAC01000107">
    <property type="protein sequence ID" value="GFP85519.1"/>
    <property type="molecule type" value="Genomic_DNA"/>
</dbReference>
<dbReference type="InterPro" id="IPR011009">
    <property type="entry name" value="Kinase-like_dom_sf"/>
</dbReference>
<evidence type="ECO:0000313" key="4">
    <source>
        <dbReference type="EMBL" id="GFP85519.1"/>
    </source>
</evidence>
<keyword evidence="5" id="KW-1185">Reference proteome</keyword>
<evidence type="ECO:0000313" key="5">
    <source>
        <dbReference type="Proteomes" id="UP000653305"/>
    </source>
</evidence>
<dbReference type="SUPFAM" id="SSF56112">
    <property type="entry name" value="Protein kinase-like (PK-like)"/>
    <property type="match status" value="1"/>
</dbReference>
<keyword evidence="4" id="KW-0808">Transferase</keyword>
<keyword evidence="2" id="KW-0067">ATP-binding</keyword>
<dbReference type="GO" id="GO:0004674">
    <property type="term" value="F:protein serine/threonine kinase activity"/>
    <property type="evidence" value="ECO:0007669"/>
    <property type="project" value="TreeGrafter"/>
</dbReference>
<dbReference type="AlphaFoldDB" id="A0A830BJB6"/>